<accession>W4MEI4</accession>
<comment type="subcellular location">
    <subcellularLocation>
        <location evidence="1">Cell membrane</location>
        <topology evidence="1">Multi-pass membrane protein</topology>
    </subcellularLocation>
</comment>
<dbReference type="InterPro" id="IPR050545">
    <property type="entry name" value="Mycobact_MmpL"/>
</dbReference>
<evidence type="ECO:0000256" key="5">
    <source>
        <dbReference type="ARBA" id="ARBA00023136"/>
    </source>
</evidence>
<evidence type="ECO:0000259" key="7">
    <source>
        <dbReference type="Pfam" id="PF03176"/>
    </source>
</evidence>
<dbReference type="AlphaFoldDB" id="W4MEI4"/>
<dbReference type="Proteomes" id="UP000019140">
    <property type="component" value="Unassembled WGS sequence"/>
</dbReference>
<name>W4MEI4_9BACT</name>
<dbReference type="InterPro" id="IPR004869">
    <property type="entry name" value="MMPL_dom"/>
</dbReference>
<feature type="transmembrane region" description="Helical" evidence="6">
    <location>
        <begin position="368"/>
        <end position="390"/>
    </location>
</feature>
<dbReference type="GO" id="GO:0005886">
    <property type="term" value="C:plasma membrane"/>
    <property type="evidence" value="ECO:0007669"/>
    <property type="project" value="UniProtKB-SubCell"/>
</dbReference>
<evidence type="ECO:0000256" key="2">
    <source>
        <dbReference type="ARBA" id="ARBA00022475"/>
    </source>
</evidence>
<sequence>MKVTFQSRRAPRSFMLWLMRVTTARPWLTVGSAIALALLGIGYTAASLEFVTSRNAMAPADAPYMQAYERIRQDFGSLDYLVVVVEPPTLERGKQFVQALTTRLQADTQHVREVIHTLDTSSLEGKKLLYLSPEELRTLQRRLEDAQDLIYDLSDTPGLVPLMSLLNQEISRALVSHLTRGLLESSSSTEPGTASAGTEPAQALDITFLADLFSQMEVALRESGHDAFASPWGSFFLDDDEVFNNEGYLTSKDDRFLFVLVDDRTTSSGFVKHAAALEALRSHIAEVQRDFPDVNAGVTGGDALSNDEMVAVQHDTMLATVIALAGVAVLFIVAFGQIGRPLLVVAMLMIALGWTLGFATLTVGHLNIFSVSFLPMLVGLGIDVGIHLLARYGEERTRQGDFDAALHTAYLVF</sequence>
<feature type="non-terminal residue" evidence="8">
    <location>
        <position position="413"/>
    </location>
</feature>
<feature type="transmembrane region" description="Helical" evidence="6">
    <location>
        <begin position="316"/>
        <end position="335"/>
    </location>
</feature>
<evidence type="ECO:0000256" key="4">
    <source>
        <dbReference type="ARBA" id="ARBA00022989"/>
    </source>
</evidence>
<gene>
    <name evidence="8" type="ORF">ETSY2_04305</name>
</gene>
<keyword evidence="3 6" id="KW-0812">Transmembrane</keyword>
<evidence type="ECO:0000313" key="8">
    <source>
        <dbReference type="EMBL" id="ETX08628.1"/>
    </source>
</evidence>
<evidence type="ECO:0000256" key="1">
    <source>
        <dbReference type="ARBA" id="ARBA00004651"/>
    </source>
</evidence>
<keyword evidence="2" id="KW-1003">Cell membrane</keyword>
<dbReference type="SUPFAM" id="SSF82866">
    <property type="entry name" value="Multidrug efflux transporter AcrB transmembrane domain"/>
    <property type="match status" value="1"/>
</dbReference>
<organism evidence="8 9">
    <name type="scientific">Candidatus Entotheonella gemina</name>
    <dbReference type="NCBI Taxonomy" id="1429439"/>
    <lineage>
        <taxon>Bacteria</taxon>
        <taxon>Pseudomonadati</taxon>
        <taxon>Nitrospinota/Tectimicrobiota group</taxon>
        <taxon>Candidatus Tectimicrobiota</taxon>
        <taxon>Candidatus Entotheonellia</taxon>
        <taxon>Candidatus Entotheonellales</taxon>
        <taxon>Candidatus Entotheonellaceae</taxon>
        <taxon>Candidatus Entotheonella</taxon>
    </lineage>
</organism>
<dbReference type="EMBL" id="AZHX01000172">
    <property type="protein sequence ID" value="ETX08628.1"/>
    <property type="molecule type" value="Genomic_DNA"/>
</dbReference>
<evidence type="ECO:0000313" key="9">
    <source>
        <dbReference type="Proteomes" id="UP000019140"/>
    </source>
</evidence>
<protein>
    <recommendedName>
        <fullName evidence="7">Membrane transport protein MMPL domain-containing protein</fullName>
    </recommendedName>
</protein>
<keyword evidence="9" id="KW-1185">Reference proteome</keyword>
<keyword evidence="5 6" id="KW-0472">Membrane</keyword>
<dbReference type="Pfam" id="PF03176">
    <property type="entry name" value="MMPL"/>
    <property type="match status" value="1"/>
</dbReference>
<evidence type="ECO:0000256" key="6">
    <source>
        <dbReference type="SAM" id="Phobius"/>
    </source>
</evidence>
<dbReference type="PANTHER" id="PTHR33406:SF13">
    <property type="entry name" value="MEMBRANE PROTEIN YDFJ"/>
    <property type="match status" value="1"/>
</dbReference>
<reference evidence="8 9" key="1">
    <citation type="journal article" date="2014" name="Nature">
        <title>An environmental bacterial taxon with a large and distinct metabolic repertoire.</title>
        <authorList>
            <person name="Wilson M.C."/>
            <person name="Mori T."/>
            <person name="Ruckert C."/>
            <person name="Uria A.R."/>
            <person name="Helf M.J."/>
            <person name="Takada K."/>
            <person name="Gernert C."/>
            <person name="Steffens U.A."/>
            <person name="Heycke N."/>
            <person name="Schmitt S."/>
            <person name="Rinke C."/>
            <person name="Helfrich E.J."/>
            <person name="Brachmann A.O."/>
            <person name="Gurgui C."/>
            <person name="Wakimoto T."/>
            <person name="Kracht M."/>
            <person name="Crusemann M."/>
            <person name="Hentschel U."/>
            <person name="Abe I."/>
            <person name="Matsunaga S."/>
            <person name="Kalinowski J."/>
            <person name="Takeyama H."/>
            <person name="Piel J."/>
        </authorList>
    </citation>
    <scope>NUCLEOTIDE SEQUENCE [LARGE SCALE GENOMIC DNA]</scope>
    <source>
        <strain evidence="9">TSY2</strain>
    </source>
</reference>
<dbReference type="HOGENOM" id="CLU_644832_0_0_7"/>
<feature type="transmembrane region" description="Helical" evidence="6">
    <location>
        <begin position="342"/>
        <end position="362"/>
    </location>
</feature>
<feature type="domain" description="Membrane transport protein MMPL" evidence="7">
    <location>
        <begin position="57"/>
        <end position="410"/>
    </location>
</feature>
<evidence type="ECO:0000256" key="3">
    <source>
        <dbReference type="ARBA" id="ARBA00022692"/>
    </source>
</evidence>
<dbReference type="Gene3D" id="1.20.1640.10">
    <property type="entry name" value="Multidrug efflux transporter AcrB transmembrane domain"/>
    <property type="match status" value="1"/>
</dbReference>
<dbReference type="PANTHER" id="PTHR33406">
    <property type="entry name" value="MEMBRANE PROTEIN MJ1562-RELATED"/>
    <property type="match status" value="1"/>
</dbReference>
<comment type="caution">
    <text evidence="8">The sequence shown here is derived from an EMBL/GenBank/DDBJ whole genome shotgun (WGS) entry which is preliminary data.</text>
</comment>
<keyword evidence="4 6" id="KW-1133">Transmembrane helix</keyword>
<proteinExistence type="predicted"/>